<feature type="compositionally biased region" description="Basic and acidic residues" evidence="1">
    <location>
        <begin position="55"/>
        <end position="66"/>
    </location>
</feature>
<name>A0A1E3VUH5_9HYPH</name>
<organism evidence="2 3">
    <name type="scientific">Methyloceanibacter stevinii</name>
    <dbReference type="NCBI Taxonomy" id="1774970"/>
    <lineage>
        <taxon>Bacteria</taxon>
        <taxon>Pseudomonadati</taxon>
        <taxon>Pseudomonadota</taxon>
        <taxon>Alphaproteobacteria</taxon>
        <taxon>Hyphomicrobiales</taxon>
        <taxon>Hyphomicrobiaceae</taxon>
        <taxon>Methyloceanibacter</taxon>
    </lineage>
</organism>
<accession>A0A1E3VUH5</accession>
<dbReference type="RefSeq" id="WP_069443544.1">
    <property type="nucleotide sequence ID" value="NZ_LPWE01000004.1"/>
</dbReference>
<evidence type="ECO:0000313" key="2">
    <source>
        <dbReference type="EMBL" id="ODR96586.1"/>
    </source>
</evidence>
<protein>
    <submittedName>
        <fullName evidence="2">Uncharacterized protein</fullName>
    </submittedName>
</protein>
<dbReference type="STRING" id="1774970.AUC70_15115"/>
<dbReference type="Proteomes" id="UP000094172">
    <property type="component" value="Unassembled WGS sequence"/>
</dbReference>
<dbReference type="AlphaFoldDB" id="A0A1E3VUH5"/>
<dbReference type="EMBL" id="LPWE01000004">
    <property type="protein sequence ID" value="ODR96586.1"/>
    <property type="molecule type" value="Genomic_DNA"/>
</dbReference>
<proteinExistence type="predicted"/>
<comment type="caution">
    <text evidence="2">The sequence shown here is derived from an EMBL/GenBank/DDBJ whole genome shotgun (WGS) entry which is preliminary data.</text>
</comment>
<gene>
    <name evidence="2" type="ORF">AUC70_15115</name>
</gene>
<evidence type="ECO:0000256" key="1">
    <source>
        <dbReference type="SAM" id="MobiDB-lite"/>
    </source>
</evidence>
<feature type="region of interest" description="Disordered" evidence="1">
    <location>
        <begin position="55"/>
        <end position="90"/>
    </location>
</feature>
<reference evidence="2 3" key="1">
    <citation type="journal article" date="2016" name="Environ. Microbiol.">
        <title>New Methyloceanibacter diversity from North Sea sediments includes methanotroph containing solely the soluble methane monooxygenase.</title>
        <authorList>
            <person name="Vekeman B."/>
            <person name="Kerckhof F.M."/>
            <person name="Cremers G."/>
            <person name="de Vos P."/>
            <person name="Vandamme P."/>
            <person name="Boon N."/>
            <person name="Op den Camp H.J."/>
            <person name="Heylen K."/>
        </authorList>
    </citation>
    <scope>NUCLEOTIDE SEQUENCE [LARGE SCALE GENOMIC DNA]</scope>
    <source>
        <strain evidence="2 3">R-67176</strain>
    </source>
</reference>
<evidence type="ECO:0000313" key="3">
    <source>
        <dbReference type="Proteomes" id="UP000094172"/>
    </source>
</evidence>
<sequence length="104" mass="11804">MTETNVEAHKDHLRYEQDHLKWSADHMRALAILKRVEAHIFTHEAEIAAHRAEIASHEETIEHGDAHAPTPSEGKHRKMGHTHAASGQNHDRLLTAIADLEKFL</sequence>
<keyword evidence="3" id="KW-1185">Reference proteome</keyword>